<keyword evidence="1" id="KW-0539">Nucleus</keyword>
<dbReference type="InterPro" id="IPR036864">
    <property type="entry name" value="Zn2-C6_fun-type_DNA-bd_sf"/>
</dbReference>
<dbReference type="InterPro" id="IPR001138">
    <property type="entry name" value="Zn2Cys6_DnaBD"/>
</dbReference>
<dbReference type="OrthoDB" id="3546279at2759"/>
<evidence type="ECO:0000256" key="2">
    <source>
        <dbReference type="SAM" id="MobiDB-lite"/>
    </source>
</evidence>
<name>A0A0B2WU98_METAS</name>
<evidence type="ECO:0000259" key="3">
    <source>
        <dbReference type="SMART" id="SM00066"/>
    </source>
</evidence>
<feature type="compositionally biased region" description="Basic residues" evidence="2">
    <location>
        <begin position="21"/>
        <end position="31"/>
    </location>
</feature>
<evidence type="ECO:0000313" key="4">
    <source>
        <dbReference type="EMBL" id="KHN99646.1"/>
    </source>
</evidence>
<dbReference type="GO" id="GO:0000981">
    <property type="term" value="F:DNA-binding transcription factor activity, RNA polymerase II-specific"/>
    <property type="evidence" value="ECO:0007669"/>
    <property type="project" value="InterPro"/>
</dbReference>
<comment type="caution">
    <text evidence="4">The sequence shown here is derived from an EMBL/GenBank/DDBJ whole genome shotgun (WGS) entry which is preliminary data.</text>
</comment>
<reference evidence="4 5" key="1">
    <citation type="journal article" date="2014" name="Proc. Natl. Acad. Sci. U.S.A.">
        <title>Trajectory and genomic determinants of fungal-pathogen speciation and host adaptation.</title>
        <authorList>
            <person name="Hu X."/>
            <person name="Xiao G."/>
            <person name="Zheng P."/>
            <person name="Shang Y."/>
            <person name="Su Y."/>
            <person name="Zhang X."/>
            <person name="Liu X."/>
            <person name="Zhan S."/>
            <person name="St Leger R.J."/>
            <person name="Wang C."/>
        </authorList>
    </citation>
    <scope>NUCLEOTIDE SEQUENCE [LARGE SCALE GENOMIC DNA]</scope>
    <source>
        <strain evidence="4 5">ARSEF 1941</strain>
    </source>
</reference>
<dbReference type="GO" id="GO:0008270">
    <property type="term" value="F:zinc ion binding"/>
    <property type="evidence" value="ECO:0007669"/>
    <property type="project" value="InterPro"/>
</dbReference>
<organism evidence="4 5">
    <name type="scientific">Metarhizium album (strain ARSEF 1941)</name>
    <dbReference type="NCBI Taxonomy" id="1081103"/>
    <lineage>
        <taxon>Eukaryota</taxon>
        <taxon>Fungi</taxon>
        <taxon>Dikarya</taxon>
        <taxon>Ascomycota</taxon>
        <taxon>Pezizomycotina</taxon>
        <taxon>Sordariomycetes</taxon>
        <taxon>Hypocreomycetidae</taxon>
        <taxon>Hypocreales</taxon>
        <taxon>Clavicipitaceae</taxon>
        <taxon>Metarhizium</taxon>
    </lineage>
</organism>
<dbReference type="SUPFAM" id="SSF57701">
    <property type="entry name" value="Zn2/Cys6 DNA-binding domain"/>
    <property type="match status" value="1"/>
</dbReference>
<dbReference type="Gene3D" id="4.10.240.10">
    <property type="entry name" value="Zn(2)-C6 fungal-type DNA-binding domain"/>
    <property type="match status" value="1"/>
</dbReference>
<dbReference type="HOGENOM" id="CLU_024934_6_0_1"/>
<keyword evidence="5" id="KW-1185">Reference proteome</keyword>
<feature type="domain" description="Zn(2)-C6 fungal-type" evidence="3">
    <location>
        <begin position="28"/>
        <end position="70"/>
    </location>
</feature>
<dbReference type="SMART" id="SM00066">
    <property type="entry name" value="GAL4"/>
    <property type="match status" value="1"/>
</dbReference>
<dbReference type="PANTHER" id="PTHR47657:SF14">
    <property type="entry name" value="ZN(2)-C6 FUNGAL-TYPE DOMAIN-CONTAINING PROTEIN"/>
    <property type="match status" value="1"/>
</dbReference>
<feature type="region of interest" description="Disordered" evidence="2">
    <location>
        <begin position="1"/>
        <end position="35"/>
    </location>
</feature>
<evidence type="ECO:0000313" key="5">
    <source>
        <dbReference type="Proteomes" id="UP000030816"/>
    </source>
</evidence>
<dbReference type="AlphaFoldDB" id="A0A0B2WU98"/>
<proteinExistence type="predicted"/>
<dbReference type="RefSeq" id="XP_040680712.1">
    <property type="nucleotide sequence ID" value="XM_040821298.1"/>
</dbReference>
<dbReference type="InterPro" id="IPR052400">
    <property type="entry name" value="Zn2-C6_fungal_TF"/>
</dbReference>
<gene>
    <name evidence="4" type="ORF">MAM_02499</name>
</gene>
<accession>A0A0B2WU98</accession>
<feature type="region of interest" description="Disordered" evidence="2">
    <location>
        <begin position="66"/>
        <end position="101"/>
    </location>
</feature>
<dbReference type="GeneID" id="63736954"/>
<dbReference type="STRING" id="1081103.A0A0B2WU98"/>
<dbReference type="PANTHER" id="PTHR47657">
    <property type="entry name" value="STEROL REGULATORY ELEMENT-BINDING PROTEIN ECM22"/>
    <property type="match status" value="1"/>
</dbReference>
<evidence type="ECO:0000256" key="1">
    <source>
        <dbReference type="ARBA" id="ARBA00023242"/>
    </source>
</evidence>
<dbReference type="Pfam" id="PF00172">
    <property type="entry name" value="Zn_clus"/>
    <property type="match status" value="1"/>
</dbReference>
<dbReference type="CDD" id="cd00067">
    <property type="entry name" value="GAL4"/>
    <property type="match status" value="1"/>
</dbReference>
<protein>
    <submittedName>
        <fullName evidence="4">C6 finger domain-containing protein</fullName>
    </submittedName>
</protein>
<sequence>MGGRSESAANGPGFVQPGQKRPAKLFHKKSRTGCQRCRARRCDEAKPICSNCTRLQLACLYDRVGPAGPPPPSPPSGSSSSAATKETPDAEGVVDPPESEARRKLELSLLHQYFSETGPSIAVDAASRPFWVDMASELAFKCDALLYALLLLAALHRARKPGCPDERQSLHQSSTYLGMTLRELGREIAHLSASNVDGVCLAASMLRVYAFVRFQDRELEPYTPPTSWLRMTGTSGAVFRQSAAITSMDPGSLGMRMADLVADLLDGDESHASGLAHLMRRQHPHELAEAPWDADVQAAYLSALNYIGAVWRAMRDRRPPGSVARRLIVFPLFVHARFVDMVDEERPRALVIVAHYFALLAMLRGLWWVGDAGPREVRAIAKQLPPEWRGALDGPLEILEDHVVFTPDMEVDRLAEYAARLRLRG</sequence>
<dbReference type="EMBL" id="AZHE01000004">
    <property type="protein sequence ID" value="KHN99646.1"/>
    <property type="molecule type" value="Genomic_DNA"/>
</dbReference>
<dbReference type="Proteomes" id="UP000030816">
    <property type="component" value="Unassembled WGS sequence"/>
</dbReference>